<evidence type="ECO:0000256" key="1">
    <source>
        <dbReference type="SAM" id="MobiDB-lite"/>
    </source>
</evidence>
<feature type="region of interest" description="Disordered" evidence="1">
    <location>
        <begin position="20"/>
        <end position="123"/>
    </location>
</feature>
<evidence type="ECO:0000313" key="2">
    <source>
        <dbReference type="EMBL" id="WRT67760.1"/>
    </source>
</evidence>
<keyword evidence="3" id="KW-1185">Reference proteome</keyword>
<dbReference type="RefSeq" id="XP_062792500.1">
    <property type="nucleotide sequence ID" value="XM_062936449.1"/>
</dbReference>
<dbReference type="EMBL" id="CP141886">
    <property type="protein sequence ID" value="WRT67760.1"/>
    <property type="molecule type" value="Genomic_DNA"/>
</dbReference>
<gene>
    <name evidence="2" type="ORF">IL334_004732</name>
</gene>
<dbReference type="Proteomes" id="UP001329825">
    <property type="component" value="Chromosome 6"/>
</dbReference>
<organism evidence="2 3">
    <name type="scientific">Kwoniella shivajii</name>
    <dbReference type="NCBI Taxonomy" id="564305"/>
    <lineage>
        <taxon>Eukaryota</taxon>
        <taxon>Fungi</taxon>
        <taxon>Dikarya</taxon>
        <taxon>Basidiomycota</taxon>
        <taxon>Agaricomycotina</taxon>
        <taxon>Tremellomycetes</taxon>
        <taxon>Tremellales</taxon>
        <taxon>Cryptococcaceae</taxon>
        <taxon>Kwoniella</taxon>
    </lineage>
</organism>
<protein>
    <submittedName>
        <fullName evidence="2">Uncharacterized protein</fullName>
    </submittedName>
</protein>
<reference evidence="2 3" key="1">
    <citation type="submission" date="2024-01" db="EMBL/GenBank/DDBJ databases">
        <title>Comparative genomics of Cryptococcus and Kwoniella reveals pathogenesis evolution and contrasting modes of karyotype evolution via chromosome fusion or intercentromeric recombination.</title>
        <authorList>
            <person name="Coelho M.A."/>
            <person name="David-Palma M."/>
            <person name="Shea T."/>
            <person name="Bowers K."/>
            <person name="McGinley-Smith S."/>
            <person name="Mohammad A.W."/>
            <person name="Gnirke A."/>
            <person name="Yurkov A.M."/>
            <person name="Nowrousian M."/>
            <person name="Sun S."/>
            <person name="Cuomo C.A."/>
            <person name="Heitman J."/>
        </authorList>
    </citation>
    <scope>NUCLEOTIDE SEQUENCE [LARGE SCALE GENOMIC DNA]</scope>
    <source>
        <strain evidence="2">CBS 11374</strain>
    </source>
</reference>
<feature type="compositionally biased region" description="Basic and acidic residues" evidence="1">
    <location>
        <begin position="100"/>
        <end position="118"/>
    </location>
</feature>
<evidence type="ECO:0000313" key="3">
    <source>
        <dbReference type="Proteomes" id="UP001329825"/>
    </source>
</evidence>
<feature type="compositionally biased region" description="Polar residues" evidence="1">
    <location>
        <begin position="21"/>
        <end position="32"/>
    </location>
</feature>
<feature type="compositionally biased region" description="Basic residues" evidence="1">
    <location>
        <begin position="44"/>
        <end position="66"/>
    </location>
</feature>
<sequence>MRTLTCPFLQLRLKLAAAKQGQTPILQNEPFNSSSSSHKEKQKEKRKRKQKETIKSKTKTKSKPKPKFGSPPTKSKVIDKDGSNVKDKGSENISEGSLGDDLRKRRFPENGFDKRGIPDEDNLLSGMGSGMGLGMNTGALALSSGLGLDLGPGLGPRGIGGTDADISIEGGSGGKGCGGVQR</sequence>
<proteinExistence type="predicted"/>
<feature type="compositionally biased region" description="Basic and acidic residues" evidence="1">
    <location>
        <begin position="76"/>
        <end position="90"/>
    </location>
</feature>
<feature type="region of interest" description="Disordered" evidence="1">
    <location>
        <begin position="161"/>
        <end position="182"/>
    </location>
</feature>
<dbReference type="GeneID" id="87956863"/>
<feature type="compositionally biased region" description="Gly residues" evidence="1">
    <location>
        <begin position="170"/>
        <end position="182"/>
    </location>
</feature>
<name>A0ABZ1D2X1_9TREE</name>
<accession>A0ABZ1D2X1</accession>